<dbReference type="EMBL" id="CAXIEN010000107">
    <property type="protein sequence ID" value="CAL1277967.1"/>
    <property type="molecule type" value="Genomic_DNA"/>
</dbReference>
<gene>
    <name evidence="2" type="ORF">LARSCL_LOCUS9509</name>
</gene>
<reference evidence="2 3" key="1">
    <citation type="submission" date="2024-04" db="EMBL/GenBank/DDBJ databases">
        <authorList>
            <person name="Rising A."/>
            <person name="Reimegard J."/>
            <person name="Sonavane S."/>
            <person name="Akerstrom W."/>
            <person name="Nylinder S."/>
            <person name="Hedman E."/>
            <person name="Kallberg Y."/>
        </authorList>
    </citation>
    <scope>NUCLEOTIDE SEQUENCE [LARGE SCALE GENOMIC DNA]</scope>
</reference>
<sequence>MKWVILLWVVAVTAVCFVRAKPLPNETLDEFEDVVMNRIASRLSEVMRQLYAKSDRYDLASQVLRTVSESLSKAFYSGK</sequence>
<keyword evidence="3" id="KW-1185">Reference proteome</keyword>
<comment type="caution">
    <text evidence="2">The sequence shown here is derived from an EMBL/GenBank/DDBJ whole genome shotgun (WGS) entry which is preliminary data.</text>
</comment>
<name>A0AAV2A2W5_9ARAC</name>
<accession>A0AAV2A2W5</accession>
<evidence type="ECO:0000313" key="2">
    <source>
        <dbReference type="EMBL" id="CAL1277967.1"/>
    </source>
</evidence>
<evidence type="ECO:0000313" key="3">
    <source>
        <dbReference type="Proteomes" id="UP001497382"/>
    </source>
</evidence>
<keyword evidence="1" id="KW-0732">Signal</keyword>
<proteinExistence type="predicted"/>
<organism evidence="2 3">
    <name type="scientific">Larinioides sclopetarius</name>
    <dbReference type="NCBI Taxonomy" id="280406"/>
    <lineage>
        <taxon>Eukaryota</taxon>
        <taxon>Metazoa</taxon>
        <taxon>Ecdysozoa</taxon>
        <taxon>Arthropoda</taxon>
        <taxon>Chelicerata</taxon>
        <taxon>Arachnida</taxon>
        <taxon>Araneae</taxon>
        <taxon>Araneomorphae</taxon>
        <taxon>Entelegynae</taxon>
        <taxon>Araneoidea</taxon>
        <taxon>Araneidae</taxon>
        <taxon>Larinioides</taxon>
    </lineage>
</organism>
<feature type="chain" id="PRO_5043382337" evidence="1">
    <location>
        <begin position="21"/>
        <end position="79"/>
    </location>
</feature>
<feature type="signal peptide" evidence="1">
    <location>
        <begin position="1"/>
        <end position="20"/>
    </location>
</feature>
<protein>
    <submittedName>
        <fullName evidence="2">Uncharacterized protein</fullName>
    </submittedName>
</protein>
<dbReference type="Proteomes" id="UP001497382">
    <property type="component" value="Unassembled WGS sequence"/>
</dbReference>
<evidence type="ECO:0000256" key="1">
    <source>
        <dbReference type="SAM" id="SignalP"/>
    </source>
</evidence>
<dbReference type="AlphaFoldDB" id="A0AAV2A2W5"/>